<evidence type="ECO:0000256" key="2">
    <source>
        <dbReference type="ARBA" id="ARBA00022840"/>
    </source>
</evidence>
<dbReference type="InterPro" id="IPR013126">
    <property type="entry name" value="Hsp_70_fam"/>
</dbReference>
<dbReference type="AlphaFoldDB" id="A0A165NAS9"/>
<dbReference type="InterPro" id="IPR029047">
    <property type="entry name" value="HSP70_peptide-bd_sf"/>
</dbReference>
<dbReference type="STRING" id="1314783.A0A165NAS9"/>
<gene>
    <name evidence="3" type="ORF">DAEQUDRAFT_437164</name>
</gene>
<evidence type="ECO:0000256" key="1">
    <source>
        <dbReference type="ARBA" id="ARBA00022741"/>
    </source>
</evidence>
<name>A0A165NAS9_9APHY</name>
<dbReference type="PANTHER" id="PTHR19375">
    <property type="entry name" value="HEAT SHOCK PROTEIN 70KDA"/>
    <property type="match status" value="1"/>
</dbReference>
<reference evidence="3 4" key="1">
    <citation type="journal article" date="2016" name="Mol. Biol. Evol.">
        <title>Comparative Genomics of Early-Diverging Mushroom-Forming Fungi Provides Insights into the Origins of Lignocellulose Decay Capabilities.</title>
        <authorList>
            <person name="Nagy L.G."/>
            <person name="Riley R."/>
            <person name="Tritt A."/>
            <person name="Adam C."/>
            <person name="Daum C."/>
            <person name="Floudas D."/>
            <person name="Sun H."/>
            <person name="Yadav J.S."/>
            <person name="Pangilinan J."/>
            <person name="Larsson K.H."/>
            <person name="Matsuura K."/>
            <person name="Barry K."/>
            <person name="Labutti K."/>
            <person name="Kuo R."/>
            <person name="Ohm R.A."/>
            <person name="Bhattacharya S.S."/>
            <person name="Shirouzu T."/>
            <person name="Yoshinaga Y."/>
            <person name="Martin F.M."/>
            <person name="Grigoriev I.V."/>
            <person name="Hibbett D.S."/>
        </authorList>
    </citation>
    <scope>NUCLEOTIDE SEQUENCE [LARGE SCALE GENOMIC DNA]</scope>
    <source>
        <strain evidence="3 4">L-15889</strain>
    </source>
</reference>
<dbReference type="OrthoDB" id="3260447at2759"/>
<dbReference type="GO" id="GO:0140662">
    <property type="term" value="F:ATP-dependent protein folding chaperone"/>
    <property type="evidence" value="ECO:0007669"/>
    <property type="project" value="InterPro"/>
</dbReference>
<dbReference type="GO" id="GO:0005524">
    <property type="term" value="F:ATP binding"/>
    <property type="evidence" value="ECO:0007669"/>
    <property type="project" value="UniProtKB-KW"/>
</dbReference>
<dbReference type="Gene3D" id="2.60.34.10">
    <property type="entry name" value="Substrate Binding Domain Of DNAk, Chain A, domain 1"/>
    <property type="match status" value="1"/>
</dbReference>
<keyword evidence="4" id="KW-1185">Reference proteome</keyword>
<proteinExistence type="predicted"/>
<organism evidence="3 4">
    <name type="scientific">Daedalea quercina L-15889</name>
    <dbReference type="NCBI Taxonomy" id="1314783"/>
    <lineage>
        <taxon>Eukaryota</taxon>
        <taxon>Fungi</taxon>
        <taxon>Dikarya</taxon>
        <taxon>Basidiomycota</taxon>
        <taxon>Agaricomycotina</taxon>
        <taxon>Agaricomycetes</taxon>
        <taxon>Polyporales</taxon>
        <taxon>Fomitopsis</taxon>
    </lineage>
</organism>
<protein>
    <submittedName>
        <fullName evidence="3">HSP70-domain-containing protein</fullName>
    </submittedName>
</protein>
<sequence length="98" mass="11004">MVPTTLKLGCVYENGPYFWTVADNQTTITLRVCAGEQQSARDNRLLETFQLTDIASAPTGVSSILVAFDIDYDGLLHVSAQDLDRYYCYGYYHRTPNA</sequence>
<evidence type="ECO:0000313" key="3">
    <source>
        <dbReference type="EMBL" id="KZT66737.1"/>
    </source>
</evidence>
<dbReference type="Proteomes" id="UP000076727">
    <property type="component" value="Unassembled WGS sequence"/>
</dbReference>
<dbReference type="Pfam" id="PF00012">
    <property type="entry name" value="HSP70"/>
    <property type="match status" value="1"/>
</dbReference>
<accession>A0A165NAS9</accession>
<evidence type="ECO:0000313" key="4">
    <source>
        <dbReference type="Proteomes" id="UP000076727"/>
    </source>
</evidence>
<dbReference type="SUPFAM" id="SSF100920">
    <property type="entry name" value="Heat shock protein 70kD (HSP70), peptide-binding domain"/>
    <property type="match status" value="1"/>
</dbReference>
<dbReference type="EMBL" id="KV429084">
    <property type="protein sequence ID" value="KZT66737.1"/>
    <property type="molecule type" value="Genomic_DNA"/>
</dbReference>
<keyword evidence="2" id="KW-0067">ATP-binding</keyword>
<keyword evidence="1" id="KW-0547">Nucleotide-binding</keyword>